<dbReference type="PANTHER" id="PTHR11814">
    <property type="entry name" value="SULFATE TRANSPORTER"/>
    <property type="match status" value="1"/>
</dbReference>
<dbReference type="GO" id="GO:0055085">
    <property type="term" value="P:transmembrane transport"/>
    <property type="evidence" value="ECO:0007669"/>
    <property type="project" value="InterPro"/>
</dbReference>
<dbReference type="Proteomes" id="UP000595362">
    <property type="component" value="Chromosome"/>
</dbReference>
<evidence type="ECO:0000259" key="6">
    <source>
        <dbReference type="PROSITE" id="PS50801"/>
    </source>
</evidence>
<keyword evidence="4 5" id="KW-0472">Membrane</keyword>
<gene>
    <name evidence="7" type="primary">sulP</name>
    <name evidence="7" type="ORF">HYS17_05360</name>
</gene>
<feature type="transmembrane region" description="Helical" evidence="5">
    <location>
        <begin position="260"/>
        <end position="283"/>
    </location>
</feature>
<proteinExistence type="predicted"/>
<dbReference type="NCBIfam" id="TIGR00815">
    <property type="entry name" value="sulP"/>
    <property type="match status" value="1"/>
</dbReference>
<feature type="transmembrane region" description="Helical" evidence="5">
    <location>
        <begin position="356"/>
        <end position="373"/>
    </location>
</feature>
<evidence type="ECO:0000256" key="4">
    <source>
        <dbReference type="ARBA" id="ARBA00023136"/>
    </source>
</evidence>
<dbReference type="GO" id="GO:0016020">
    <property type="term" value="C:membrane"/>
    <property type="evidence" value="ECO:0007669"/>
    <property type="project" value="UniProtKB-SubCell"/>
</dbReference>
<accession>A0A7T5R443</accession>
<dbReference type="InterPro" id="IPR036513">
    <property type="entry name" value="STAS_dom_sf"/>
</dbReference>
<dbReference type="CDD" id="cd07042">
    <property type="entry name" value="STAS_SulP_like_sulfate_transporter"/>
    <property type="match status" value="1"/>
</dbReference>
<reference evidence="7 8" key="1">
    <citation type="submission" date="2020-07" db="EMBL/GenBank/DDBJ databases">
        <title>Huge and variable diversity of episymbiotic CPR bacteria and DPANN archaea in groundwater ecosystems.</title>
        <authorList>
            <person name="He C.Y."/>
            <person name="Keren R."/>
            <person name="Whittaker M."/>
            <person name="Farag I.F."/>
            <person name="Doudna J."/>
            <person name="Cate J.H.D."/>
            <person name="Banfield J.F."/>
        </authorList>
    </citation>
    <scope>NUCLEOTIDE SEQUENCE [LARGE SCALE GENOMIC DNA]</scope>
    <source>
        <strain evidence="7">NC_groundwater_70_Ag_B-0.1um_54_66</strain>
    </source>
</reference>
<organism evidence="7 8">
    <name type="scientific">Micavibrio aeruginosavorus</name>
    <dbReference type="NCBI Taxonomy" id="349221"/>
    <lineage>
        <taxon>Bacteria</taxon>
        <taxon>Pseudomonadati</taxon>
        <taxon>Bdellovibrionota</taxon>
        <taxon>Bdellovibrionia</taxon>
        <taxon>Bdellovibrionales</taxon>
        <taxon>Pseudobdellovibrionaceae</taxon>
        <taxon>Micavibrio</taxon>
    </lineage>
</organism>
<evidence type="ECO:0000313" key="7">
    <source>
        <dbReference type="EMBL" id="QQG37190.1"/>
    </source>
</evidence>
<feature type="transmembrane region" description="Helical" evidence="5">
    <location>
        <begin position="393"/>
        <end position="421"/>
    </location>
</feature>
<comment type="subcellular location">
    <subcellularLocation>
        <location evidence="1">Membrane</location>
        <topology evidence="1">Multi-pass membrane protein</topology>
    </subcellularLocation>
</comment>
<evidence type="ECO:0000256" key="1">
    <source>
        <dbReference type="ARBA" id="ARBA00004141"/>
    </source>
</evidence>
<feature type="transmembrane region" description="Helical" evidence="5">
    <location>
        <begin position="210"/>
        <end position="227"/>
    </location>
</feature>
<evidence type="ECO:0000313" key="8">
    <source>
        <dbReference type="Proteomes" id="UP000595362"/>
    </source>
</evidence>
<feature type="transmembrane region" description="Helical" evidence="5">
    <location>
        <begin position="40"/>
        <end position="59"/>
    </location>
</feature>
<dbReference type="InterPro" id="IPR002645">
    <property type="entry name" value="STAS_dom"/>
</dbReference>
<dbReference type="AlphaFoldDB" id="A0A7T5R443"/>
<feature type="transmembrane region" description="Helical" evidence="5">
    <location>
        <begin position="185"/>
        <end position="203"/>
    </location>
</feature>
<evidence type="ECO:0000256" key="3">
    <source>
        <dbReference type="ARBA" id="ARBA00022989"/>
    </source>
</evidence>
<dbReference type="InterPro" id="IPR001902">
    <property type="entry name" value="SLC26A/SulP_fam"/>
</dbReference>
<dbReference type="PROSITE" id="PS50801">
    <property type="entry name" value="STAS"/>
    <property type="match status" value="1"/>
</dbReference>
<feature type="transmembrane region" description="Helical" evidence="5">
    <location>
        <begin position="138"/>
        <end position="156"/>
    </location>
</feature>
<name>A0A7T5R443_9BACT</name>
<evidence type="ECO:0000256" key="5">
    <source>
        <dbReference type="SAM" id="Phobius"/>
    </source>
</evidence>
<evidence type="ECO:0000256" key="2">
    <source>
        <dbReference type="ARBA" id="ARBA00022692"/>
    </source>
</evidence>
<sequence>MKNPSVSVASPWWHLFVPKLITILRQGYSLKNLRSDSISGLTVAIVALPLAMALGIASGATPTEGLITLVVAGFLISALGGSRYQIGGPTGAFVVVIFNVIAQHGYDGLVLATLMAGVILIASGFARLGTWIKYIPQPVVTGFTSGIAVIIFSSQVKDLLGLEIEKVPGEFFEKWRAFWEARETFTPESIIISTGALATLILLKKLAPKLPAFLIAVIGASLAVWLFKMDIPTVGNVFGGIPHSIPAPHWPQITLEKMSALLPSSLTIAFLAGVESLLSAVVADGMTGRRHRSNCELVAQGVANSASALFGGMPATGAIARTATNIRSGAFSPVSGVLHAAFVLLFMMFFAPLASYIPLACLAAILVIVAWNMSELDRFRHLMRAPLGDKVVLLLTFILTVTVDLTVAIEAGVLMASILFMHRMSQAVEMQTATSLIEADIDDLIAPNKDTEMQRDRLPEGVEAFQIRGPFFFGVASRLLDVLDHLSNPPKVFILRMRDVPLIDASGDTALEEFINRCRKQGTTVIIAGMQPHCRDILSRMGFFSHHSDILEVDSFQIALEKAQSIISH</sequence>
<protein>
    <submittedName>
        <fullName evidence="7">Sulfate permease</fullName>
    </submittedName>
</protein>
<dbReference type="InterPro" id="IPR011547">
    <property type="entry name" value="SLC26A/SulP_dom"/>
</dbReference>
<dbReference type="Pfam" id="PF01740">
    <property type="entry name" value="STAS"/>
    <property type="match status" value="1"/>
</dbReference>
<dbReference type="SUPFAM" id="SSF52091">
    <property type="entry name" value="SpoIIaa-like"/>
    <property type="match status" value="1"/>
</dbReference>
<feature type="transmembrane region" description="Helical" evidence="5">
    <location>
        <begin position="108"/>
        <end position="126"/>
    </location>
</feature>
<feature type="transmembrane region" description="Helical" evidence="5">
    <location>
        <begin position="65"/>
        <end position="81"/>
    </location>
</feature>
<dbReference type="Gene3D" id="3.30.750.24">
    <property type="entry name" value="STAS domain"/>
    <property type="match status" value="1"/>
</dbReference>
<dbReference type="EMBL" id="CP066681">
    <property type="protein sequence ID" value="QQG37190.1"/>
    <property type="molecule type" value="Genomic_DNA"/>
</dbReference>
<dbReference type="Pfam" id="PF00916">
    <property type="entry name" value="Sulfate_transp"/>
    <property type="match status" value="1"/>
</dbReference>
<feature type="transmembrane region" description="Helical" evidence="5">
    <location>
        <begin position="330"/>
        <end position="350"/>
    </location>
</feature>
<feature type="domain" description="STAS" evidence="6">
    <location>
        <begin position="460"/>
        <end position="567"/>
    </location>
</feature>
<keyword evidence="3 5" id="KW-1133">Transmembrane helix</keyword>
<keyword evidence="2 5" id="KW-0812">Transmembrane</keyword>